<dbReference type="PROSITE" id="PS00974">
    <property type="entry name" value="MANNITOL_DHGENASE"/>
    <property type="match status" value="1"/>
</dbReference>
<evidence type="ECO:0000313" key="10">
    <source>
        <dbReference type="Proteomes" id="UP000321181"/>
    </source>
</evidence>
<organism evidence="9 10">
    <name type="scientific">Cellulomonas aerilata</name>
    <dbReference type="NCBI Taxonomy" id="515326"/>
    <lineage>
        <taxon>Bacteria</taxon>
        <taxon>Bacillati</taxon>
        <taxon>Actinomycetota</taxon>
        <taxon>Actinomycetes</taxon>
        <taxon>Micrococcales</taxon>
        <taxon>Cellulomonadaceae</taxon>
        <taxon>Cellulomonas</taxon>
    </lineage>
</organism>
<feature type="domain" description="Mannitol dehydrogenase C-terminal" evidence="8">
    <location>
        <begin position="307"/>
        <end position="494"/>
    </location>
</feature>
<evidence type="ECO:0000259" key="8">
    <source>
        <dbReference type="Pfam" id="PF08125"/>
    </source>
</evidence>
<feature type="domain" description="Mannitol dehydrogenase N-terminal" evidence="7">
    <location>
        <begin position="37"/>
        <end position="297"/>
    </location>
</feature>
<dbReference type="InterPro" id="IPR013131">
    <property type="entry name" value="Mannitol_DH_N"/>
</dbReference>
<dbReference type="InterPro" id="IPR036291">
    <property type="entry name" value="NAD(P)-bd_dom_sf"/>
</dbReference>
<evidence type="ECO:0000256" key="6">
    <source>
        <dbReference type="ARBA" id="ARBA00048615"/>
    </source>
</evidence>
<dbReference type="PANTHER" id="PTHR43362:SF1">
    <property type="entry name" value="MANNITOL DEHYDROGENASE 2-RELATED"/>
    <property type="match status" value="1"/>
</dbReference>
<dbReference type="EC" id="1.1.1.17" evidence="2"/>
<evidence type="ECO:0000313" key="9">
    <source>
        <dbReference type="EMBL" id="GEO32735.1"/>
    </source>
</evidence>
<evidence type="ECO:0000256" key="5">
    <source>
        <dbReference type="ARBA" id="ARBA00023027"/>
    </source>
</evidence>
<comment type="caution">
    <text evidence="9">The sequence shown here is derived from an EMBL/GenBank/DDBJ whole genome shotgun (WGS) entry which is preliminary data.</text>
</comment>
<dbReference type="SUPFAM" id="SSF48179">
    <property type="entry name" value="6-phosphogluconate dehydrogenase C-terminal domain-like"/>
    <property type="match status" value="1"/>
</dbReference>
<dbReference type="InterPro" id="IPR008927">
    <property type="entry name" value="6-PGluconate_DH-like_C_sf"/>
</dbReference>
<evidence type="ECO:0000256" key="3">
    <source>
        <dbReference type="ARBA" id="ARBA00016219"/>
    </source>
</evidence>
<dbReference type="GO" id="GO:0008926">
    <property type="term" value="F:mannitol-1-phosphate 5-dehydrogenase activity"/>
    <property type="evidence" value="ECO:0007669"/>
    <property type="project" value="UniProtKB-EC"/>
</dbReference>
<gene>
    <name evidence="9" type="ORF">CAE01nite_04600</name>
</gene>
<dbReference type="SUPFAM" id="SSF51735">
    <property type="entry name" value="NAD(P)-binding Rossmann-fold domains"/>
    <property type="match status" value="1"/>
</dbReference>
<dbReference type="Gene3D" id="1.10.1040.10">
    <property type="entry name" value="N-(1-d-carboxylethyl)-l-norvaline Dehydrogenase, domain 2"/>
    <property type="match status" value="1"/>
</dbReference>
<proteinExistence type="inferred from homology"/>
<dbReference type="Pfam" id="PF01232">
    <property type="entry name" value="Mannitol_dh"/>
    <property type="match status" value="1"/>
</dbReference>
<protein>
    <recommendedName>
        <fullName evidence="3">Mannitol-1-phosphate 5-dehydrogenase</fullName>
        <ecNumber evidence="2">1.1.1.17</ecNumber>
    </recommendedName>
</protein>
<dbReference type="InterPro" id="IPR050988">
    <property type="entry name" value="Mannitol_DH/Oxidoreductase"/>
</dbReference>
<sequence length="505" mass="53148">MTTPDSLPRLSLATLGLLPTGDAVHGPSVDPRAATVGIVHLGVGAFHRAHQAVFTEEAAAAADETTWGILGVTGRSPRVAEQLVPQDGLYGVLTKGRGTTSLRVVGSMRGAASLTGDSERVLAAIAAPSTHIVSSTVSEKGYRRAATGNSDVADPDLAADVGALTAELTGGSAGAACRTPVGALVRGLARRHRDHGAPLTVVCCDNMTDNGRVVERLVHGIIDAVPGREAAVLRAWVQDSVRFPVSMVDRITPATTDTHRTEAQALSGLRDEALVVAEPFLQWVIEDLFAGPRPRWELVPGATITDDVAPYERAKLRMLNGTHSTVAYLGALRGHRLIDQAVVDPEVGELARRLLDEDVIPTLTPPAGLDLARYRDDILERFANPSTGYTTLQVAADGSLKVPIRLLSVIADRLEAGVVADAAIRSVAGWLAFVARGRDVDGGTLPLEDPIADRLRAAAAGSAGGLVDRMLELEDVFPEAVREHDGVRTALRAEVADLLRMVPAG</sequence>
<dbReference type="PANTHER" id="PTHR43362">
    <property type="entry name" value="MANNITOL DEHYDROGENASE DSF1-RELATED"/>
    <property type="match status" value="1"/>
</dbReference>
<comment type="catalytic activity">
    <reaction evidence="6">
        <text>D-mannitol 1-phosphate + NAD(+) = beta-D-fructose 6-phosphate + NADH + H(+)</text>
        <dbReference type="Rhea" id="RHEA:19661"/>
        <dbReference type="ChEBI" id="CHEBI:15378"/>
        <dbReference type="ChEBI" id="CHEBI:57540"/>
        <dbReference type="ChEBI" id="CHEBI:57634"/>
        <dbReference type="ChEBI" id="CHEBI:57945"/>
        <dbReference type="ChEBI" id="CHEBI:61381"/>
        <dbReference type="EC" id="1.1.1.17"/>
    </reaction>
</comment>
<name>A0A512D8L3_9CELL</name>
<evidence type="ECO:0000259" key="7">
    <source>
        <dbReference type="Pfam" id="PF01232"/>
    </source>
</evidence>
<dbReference type="InterPro" id="IPR013328">
    <property type="entry name" value="6PGD_dom2"/>
</dbReference>
<dbReference type="Proteomes" id="UP000321181">
    <property type="component" value="Unassembled WGS sequence"/>
</dbReference>
<comment type="similarity">
    <text evidence="1">Belongs to the mannitol dehydrogenase family.</text>
</comment>
<dbReference type="RefSeq" id="WP_222595791.1">
    <property type="nucleotide sequence ID" value="NZ_BAAARM010000001.1"/>
</dbReference>
<dbReference type="Pfam" id="PF08125">
    <property type="entry name" value="Mannitol_dh_C"/>
    <property type="match status" value="1"/>
</dbReference>
<accession>A0A512D8L3</accession>
<dbReference type="Gene3D" id="3.40.50.720">
    <property type="entry name" value="NAD(P)-binding Rossmann-like Domain"/>
    <property type="match status" value="1"/>
</dbReference>
<evidence type="ECO:0000256" key="1">
    <source>
        <dbReference type="ARBA" id="ARBA00006541"/>
    </source>
</evidence>
<evidence type="ECO:0000256" key="2">
    <source>
        <dbReference type="ARBA" id="ARBA00012939"/>
    </source>
</evidence>
<keyword evidence="4" id="KW-0560">Oxidoreductase</keyword>
<keyword evidence="10" id="KW-1185">Reference proteome</keyword>
<dbReference type="PRINTS" id="PR00084">
    <property type="entry name" value="MTLDHDRGNASE"/>
</dbReference>
<dbReference type="EMBL" id="BJYY01000001">
    <property type="protein sequence ID" value="GEO32735.1"/>
    <property type="molecule type" value="Genomic_DNA"/>
</dbReference>
<evidence type="ECO:0000256" key="4">
    <source>
        <dbReference type="ARBA" id="ARBA00023002"/>
    </source>
</evidence>
<keyword evidence="5" id="KW-0520">NAD</keyword>
<dbReference type="GO" id="GO:0019594">
    <property type="term" value="P:mannitol metabolic process"/>
    <property type="evidence" value="ECO:0007669"/>
    <property type="project" value="InterPro"/>
</dbReference>
<dbReference type="InterPro" id="IPR023027">
    <property type="entry name" value="Mannitol_DH_CS"/>
</dbReference>
<dbReference type="InterPro" id="IPR013118">
    <property type="entry name" value="Mannitol_DH_C"/>
</dbReference>
<dbReference type="InterPro" id="IPR000669">
    <property type="entry name" value="Mannitol_DH"/>
</dbReference>
<reference evidence="9 10" key="1">
    <citation type="submission" date="2019-07" db="EMBL/GenBank/DDBJ databases">
        <title>Whole genome shotgun sequence of Cellulomonas aerilata NBRC 106308.</title>
        <authorList>
            <person name="Hosoyama A."/>
            <person name="Uohara A."/>
            <person name="Ohji S."/>
            <person name="Ichikawa N."/>
        </authorList>
    </citation>
    <scope>NUCLEOTIDE SEQUENCE [LARGE SCALE GENOMIC DNA]</scope>
    <source>
        <strain evidence="9 10">NBRC 106308</strain>
    </source>
</reference>
<dbReference type="AlphaFoldDB" id="A0A512D8L3"/>